<evidence type="ECO:0000313" key="2">
    <source>
        <dbReference type="EMBL" id="KAF8759843.1"/>
    </source>
</evidence>
<accession>A0A8H7IHX1</accession>
<dbReference type="InterPro" id="IPR005373">
    <property type="entry name" value="PHAF1"/>
</dbReference>
<reference evidence="2" key="1">
    <citation type="submission" date="2020-09" db="EMBL/GenBank/DDBJ databases">
        <title>Comparative genome analyses of four rice-infecting Rhizoctonia solani isolates reveal extensive enrichment of homogalacturonan modification genes.</title>
        <authorList>
            <person name="Lee D.-Y."/>
            <person name="Jeon J."/>
            <person name="Kim K.-T."/>
            <person name="Cheong K."/>
            <person name="Song H."/>
            <person name="Choi G."/>
            <person name="Ko J."/>
            <person name="Opiyo S.O."/>
            <person name="Zuo S."/>
            <person name="Madhav S."/>
            <person name="Lee Y.-H."/>
            <person name="Wang G.-L."/>
        </authorList>
    </citation>
    <scope>NUCLEOTIDE SEQUENCE</scope>
    <source>
        <strain evidence="2">AG1-IA B2</strain>
    </source>
</reference>
<organism evidence="2 3">
    <name type="scientific">Rhizoctonia solani</name>
    <dbReference type="NCBI Taxonomy" id="456999"/>
    <lineage>
        <taxon>Eukaryota</taxon>
        <taxon>Fungi</taxon>
        <taxon>Dikarya</taxon>
        <taxon>Basidiomycota</taxon>
        <taxon>Agaricomycotina</taxon>
        <taxon>Agaricomycetes</taxon>
        <taxon>Cantharellales</taxon>
        <taxon>Ceratobasidiaceae</taxon>
        <taxon>Rhizoctonia</taxon>
    </lineage>
</organism>
<protein>
    <submittedName>
        <fullName evidence="2">Uncharacterized protein</fullName>
    </submittedName>
</protein>
<dbReference type="Pfam" id="PF03676">
    <property type="entry name" value="PHAF1"/>
    <property type="match status" value="1"/>
</dbReference>
<dbReference type="AlphaFoldDB" id="A0A8H7IHX1"/>
<gene>
    <name evidence="2" type="ORF">RHS01_02026</name>
</gene>
<sequence length="165" mass="18844">MFSTSSDDPLHLRSPPSRQVRHASPANSPIILHLRPHLDLLFTRRTQRLHTISLSLLRNSQIHIPLVLSYKNEVLSGPDVIPHRTAVQRMMGPTYKGEHMRYPGVWFSFEDDVPVAVGATNATEGNAEVKRVVVTQREEQREQELEEDSDELVPSSNMYGELKRR</sequence>
<comment type="caution">
    <text evidence="2">The sequence shown here is derived from an EMBL/GenBank/DDBJ whole genome shotgun (WGS) entry which is preliminary data.</text>
</comment>
<dbReference type="EMBL" id="JACYCF010000002">
    <property type="protein sequence ID" value="KAF8759843.1"/>
    <property type="molecule type" value="Genomic_DNA"/>
</dbReference>
<feature type="region of interest" description="Disordered" evidence="1">
    <location>
        <begin position="1"/>
        <end position="24"/>
    </location>
</feature>
<evidence type="ECO:0000256" key="1">
    <source>
        <dbReference type="SAM" id="MobiDB-lite"/>
    </source>
</evidence>
<proteinExistence type="predicted"/>
<name>A0A8H7IHX1_9AGAM</name>
<dbReference type="Proteomes" id="UP000614334">
    <property type="component" value="Unassembled WGS sequence"/>
</dbReference>
<evidence type="ECO:0000313" key="3">
    <source>
        <dbReference type="Proteomes" id="UP000614334"/>
    </source>
</evidence>
<feature type="region of interest" description="Disordered" evidence="1">
    <location>
        <begin position="137"/>
        <end position="165"/>
    </location>
</feature>